<evidence type="ECO:0008006" key="3">
    <source>
        <dbReference type="Google" id="ProtNLM"/>
    </source>
</evidence>
<gene>
    <name evidence="1" type="ORF">OCOJLMKI_0484</name>
</gene>
<reference evidence="1" key="1">
    <citation type="journal article" date="2021" name="Front. Microbiol.">
        <title>Comprehensive Comparative Genomics and Phenotyping of Methylobacterium Species.</title>
        <authorList>
            <person name="Alessa O."/>
            <person name="Ogura Y."/>
            <person name="Fujitani Y."/>
            <person name="Takami H."/>
            <person name="Hayashi T."/>
            <person name="Sahin N."/>
            <person name="Tani A."/>
        </authorList>
    </citation>
    <scope>NUCLEOTIDE SEQUENCE</scope>
    <source>
        <strain evidence="1">DSM 19015</strain>
    </source>
</reference>
<evidence type="ECO:0000313" key="1">
    <source>
        <dbReference type="EMBL" id="GJD93293.1"/>
    </source>
</evidence>
<reference evidence="1" key="2">
    <citation type="submission" date="2021-08" db="EMBL/GenBank/DDBJ databases">
        <authorList>
            <person name="Tani A."/>
            <person name="Ola A."/>
            <person name="Ogura Y."/>
            <person name="Katsura K."/>
            <person name="Hayashi T."/>
        </authorList>
    </citation>
    <scope>NUCLEOTIDE SEQUENCE</scope>
    <source>
        <strain evidence="1">DSM 19015</strain>
    </source>
</reference>
<proteinExistence type="predicted"/>
<dbReference type="RefSeq" id="WP_238242492.1">
    <property type="nucleotide sequence ID" value="NZ_BPQP01000006.1"/>
</dbReference>
<sequence>MGRRSRLWRDDDPDTHGPAREATIVCPLCERPIPKRAKSSLHHLTPKLKGGARAGTVRLHQICHSAIHARYSEAEIARRLADVDALREDPEIARFLAWVRTKPDDFHAATRMTRGRRDARRKPH</sequence>
<comment type="caution">
    <text evidence="1">The sequence shown here is derived from an EMBL/GenBank/DDBJ whole genome shotgun (WGS) entry which is preliminary data.</text>
</comment>
<organism evidence="1 2">
    <name type="scientific">Methylobacterium iners</name>
    <dbReference type="NCBI Taxonomy" id="418707"/>
    <lineage>
        <taxon>Bacteria</taxon>
        <taxon>Pseudomonadati</taxon>
        <taxon>Pseudomonadota</taxon>
        <taxon>Alphaproteobacteria</taxon>
        <taxon>Hyphomicrobiales</taxon>
        <taxon>Methylobacteriaceae</taxon>
        <taxon>Methylobacterium</taxon>
    </lineage>
</organism>
<dbReference type="PANTHER" id="PTHR37827:SF1">
    <property type="entry name" value="HNH DOMAIN-CONTAINING PROTEIN"/>
    <property type="match status" value="1"/>
</dbReference>
<name>A0ABQ4RR98_9HYPH</name>
<dbReference type="Proteomes" id="UP001055125">
    <property type="component" value="Unassembled WGS sequence"/>
</dbReference>
<dbReference type="PANTHER" id="PTHR37827">
    <property type="entry name" value="TUDOR DOMAIN-CONTAINING PROTEIN"/>
    <property type="match status" value="1"/>
</dbReference>
<dbReference type="EMBL" id="BPQP01000006">
    <property type="protein sequence ID" value="GJD93293.1"/>
    <property type="molecule type" value="Genomic_DNA"/>
</dbReference>
<keyword evidence="2" id="KW-1185">Reference proteome</keyword>
<evidence type="ECO:0000313" key="2">
    <source>
        <dbReference type="Proteomes" id="UP001055125"/>
    </source>
</evidence>
<accession>A0ABQ4RR98</accession>
<protein>
    <recommendedName>
        <fullName evidence="3">Restriction endonuclease</fullName>
    </recommendedName>
</protein>